<evidence type="ECO:0000313" key="3">
    <source>
        <dbReference type="Proteomes" id="UP000710440"/>
    </source>
</evidence>
<dbReference type="AlphaFoldDB" id="A0A9P3BME7"/>
<organism evidence="2 3">
    <name type="scientific">Aspergillus viridinutans</name>
    <dbReference type="NCBI Taxonomy" id="75553"/>
    <lineage>
        <taxon>Eukaryota</taxon>
        <taxon>Fungi</taxon>
        <taxon>Dikarya</taxon>
        <taxon>Ascomycota</taxon>
        <taxon>Pezizomycotina</taxon>
        <taxon>Eurotiomycetes</taxon>
        <taxon>Eurotiomycetidae</taxon>
        <taxon>Eurotiales</taxon>
        <taxon>Aspergillaceae</taxon>
        <taxon>Aspergillus</taxon>
        <taxon>Aspergillus subgen. Fumigati</taxon>
    </lineage>
</organism>
<sequence length="389" mass="43579">MTSKAPAAFQEHQARKRLDQFAADLETSINHAIKFSPYRKTAVIAFHWENDDIGVEPLERELLDVFKSVYGFETESFSIPLYESQFKLLERLVSWSRRNAGDDTLRIYVYSGHASSAGTVASRWYLSGRYDPITRNLVGPQLDWWNIRSYLEHYTGDICYLFDCCSAGSGALGAYDGAEFIAASVWDAAATANTHFSFTRILIDELRQLNGQAETLACIYALIFRNAQQNQIGAPPIHIPKLNSPSVTIGRNRSRPAATRSSERDSYRVLLSVKVRDEIPPDPTQWKEWLTRNIPASVLSAKVTIEGAFRGSSLLLFTVPVEIWTMMPANDPSYTFIGHVKSHIILSQQLTQTTTLPMRFPPLSGGENQPPRGPDRKSLGSPGPAPPRW</sequence>
<dbReference type="Proteomes" id="UP000710440">
    <property type="component" value="Unassembled WGS sequence"/>
</dbReference>
<comment type="caution">
    <text evidence="2">The sequence shown here is derived from an EMBL/GenBank/DDBJ whole genome shotgun (WGS) entry which is preliminary data.</text>
</comment>
<gene>
    <name evidence="2" type="ORF">Aspvir_001171</name>
</gene>
<keyword evidence="3" id="KW-1185">Reference proteome</keyword>
<dbReference type="EMBL" id="BOPL01000001">
    <property type="protein sequence ID" value="GIJ99047.1"/>
    <property type="molecule type" value="Genomic_DNA"/>
</dbReference>
<dbReference type="GeneID" id="66929153"/>
<proteinExistence type="predicted"/>
<dbReference type="RefSeq" id="XP_043122234.1">
    <property type="nucleotide sequence ID" value="XM_043266299.1"/>
</dbReference>
<dbReference type="OrthoDB" id="4457622at2759"/>
<reference evidence="2 3" key="1">
    <citation type="submission" date="2021-02" db="EMBL/GenBank/DDBJ databases">
        <title>Pan-genome distribution and transcriptional activeness of fungal secondary metabolism genes in Aspergillus section Fumigati.</title>
        <authorList>
            <person name="Takahashi H."/>
            <person name="Umemura M."/>
            <person name="Ninomiya A."/>
            <person name="Kusuya Y."/>
            <person name="Urayama S."/>
            <person name="Shimizu M."/>
            <person name="Watanabe A."/>
            <person name="Kamei K."/>
            <person name="Yaguchi T."/>
            <person name="Hagiwara D."/>
        </authorList>
    </citation>
    <scope>NUCLEOTIDE SEQUENCE [LARGE SCALE GENOMIC DNA]</scope>
    <source>
        <strain evidence="2 3">IFM 47045</strain>
    </source>
</reference>
<name>A0A9P3BME7_ASPVI</name>
<accession>A0A9P3BME7</accession>
<protein>
    <submittedName>
        <fullName evidence="2">Uncharacterized protein</fullName>
    </submittedName>
</protein>
<evidence type="ECO:0000256" key="1">
    <source>
        <dbReference type="SAM" id="MobiDB-lite"/>
    </source>
</evidence>
<feature type="region of interest" description="Disordered" evidence="1">
    <location>
        <begin position="356"/>
        <end position="389"/>
    </location>
</feature>
<evidence type="ECO:0000313" key="2">
    <source>
        <dbReference type="EMBL" id="GIJ99047.1"/>
    </source>
</evidence>